<comment type="caution">
    <text evidence="1">The sequence shown here is derived from an EMBL/GenBank/DDBJ whole genome shotgun (WGS) entry which is preliminary data.</text>
</comment>
<evidence type="ECO:0000313" key="2">
    <source>
        <dbReference type="Proteomes" id="UP000186308"/>
    </source>
</evidence>
<name>A0A8G2FFY7_ACIRU</name>
<protein>
    <submittedName>
        <fullName evidence="1">Uncharacterized protein</fullName>
    </submittedName>
</protein>
<dbReference type="RefSeq" id="WP_156038099.1">
    <property type="nucleotide sequence ID" value="NZ_FTNE01000007.1"/>
</dbReference>
<dbReference type="EMBL" id="FTNE01000007">
    <property type="protein sequence ID" value="SIQ62035.1"/>
    <property type="molecule type" value="Genomic_DNA"/>
</dbReference>
<reference evidence="1 2" key="1">
    <citation type="submission" date="2017-01" db="EMBL/GenBank/DDBJ databases">
        <authorList>
            <person name="Varghese N."/>
            <person name="Submissions S."/>
        </authorList>
    </citation>
    <scope>NUCLEOTIDE SEQUENCE [LARGE SCALE GENOMIC DNA]</scope>
    <source>
        <strain evidence="1 2">ATCC 35905</strain>
    </source>
</reference>
<dbReference type="AlphaFoldDB" id="A0A8G2FFY7"/>
<sequence>MPANSSETPPRSAIDRGYDRVTISDATACHDPAIQRATLDEPVFA</sequence>
<keyword evidence="2" id="KW-1185">Reference proteome</keyword>
<evidence type="ECO:0000313" key="1">
    <source>
        <dbReference type="EMBL" id="SIQ62035.1"/>
    </source>
</evidence>
<proteinExistence type="predicted"/>
<dbReference type="Proteomes" id="UP000186308">
    <property type="component" value="Unassembled WGS sequence"/>
</dbReference>
<organism evidence="1 2">
    <name type="scientific">Acidiphilium rubrum</name>
    <dbReference type="NCBI Taxonomy" id="526"/>
    <lineage>
        <taxon>Bacteria</taxon>
        <taxon>Pseudomonadati</taxon>
        <taxon>Pseudomonadota</taxon>
        <taxon>Alphaproteobacteria</taxon>
        <taxon>Acetobacterales</taxon>
        <taxon>Acidocellaceae</taxon>
        <taxon>Acidiphilium</taxon>
    </lineage>
</organism>
<accession>A0A8G2FFY7</accession>
<gene>
    <name evidence="1" type="ORF">SAMN05421828_10718</name>
</gene>